<feature type="domain" description="Mok11-13/Ags1-like Ig-like beta-sandwich" evidence="2">
    <location>
        <begin position="2"/>
        <end position="126"/>
    </location>
</feature>
<reference evidence="4 5" key="1">
    <citation type="submission" date="2014-04" db="EMBL/GenBank/DDBJ databases">
        <title>Evolutionary Origins and Diversification of the Mycorrhizal Mutualists.</title>
        <authorList>
            <consortium name="DOE Joint Genome Institute"/>
            <consortium name="Mycorrhizal Genomics Consortium"/>
            <person name="Kohler A."/>
            <person name="Kuo A."/>
            <person name="Nagy L.G."/>
            <person name="Floudas D."/>
            <person name="Copeland A."/>
            <person name="Barry K.W."/>
            <person name="Cichocki N."/>
            <person name="Veneault-Fourrey C."/>
            <person name="LaButti K."/>
            <person name="Lindquist E.A."/>
            <person name="Lipzen A."/>
            <person name="Lundell T."/>
            <person name="Morin E."/>
            <person name="Murat C."/>
            <person name="Riley R."/>
            <person name="Ohm R."/>
            <person name="Sun H."/>
            <person name="Tunlid A."/>
            <person name="Henrissat B."/>
            <person name="Grigoriev I.V."/>
            <person name="Hibbett D.S."/>
            <person name="Martin F."/>
        </authorList>
    </citation>
    <scope>NUCLEOTIDE SEQUENCE [LARGE SCALE GENOMIC DNA]</scope>
    <source>
        <strain evidence="4 5">FD-317 M1</strain>
    </source>
</reference>
<keyword evidence="1" id="KW-0472">Membrane</keyword>
<keyword evidence="1" id="KW-0812">Transmembrane</keyword>
<feature type="domain" description="Mok11-13/Ags1-like second Ig-like beta-sandwich" evidence="3">
    <location>
        <begin position="129"/>
        <end position="183"/>
    </location>
</feature>
<dbReference type="Proteomes" id="UP000053593">
    <property type="component" value="Unassembled WGS sequence"/>
</dbReference>
<dbReference type="Pfam" id="PF26114">
    <property type="entry name" value="Ig_2_Mok13"/>
    <property type="match status" value="1"/>
</dbReference>
<keyword evidence="1" id="KW-1133">Transmembrane helix</keyword>
<organism evidence="4 5">
    <name type="scientific">Collybiopsis luxurians FD-317 M1</name>
    <dbReference type="NCBI Taxonomy" id="944289"/>
    <lineage>
        <taxon>Eukaryota</taxon>
        <taxon>Fungi</taxon>
        <taxon>Dikarya</taxon>
        <taxon>Basidiomycota</taxon>
        <taxon>Agaricomycotina</taxon>
        <taxon>Agaricomycetes</taxon>
        <taxon>Agaricomycetidae</taxon>
        <taxon>Agaricales</taxon>
        <taxon>Marasmiineae</taxon>
        <taxon>Omphalotaceae</taxon>
        <taxon>Collybiopsis</taxon>
        <taxon>Collybiopsis luxurians</taxon>
    </lineage>
</organism>
<dbReference type="InterPro" id="IPR058657">
    <property type="entry name" value="Mok11-13/Ags1-like_Ig"/>
</dbReference>
<keyword evidence="5" id="KW-1185">Reference proteome</keyword>
<evidence type="ECO:0000259" key="3">
    <source>
        <dbReference type="Pfam" id="PF26114"/>
    </source>
</evidence>
<evidence type="ECO:0000259" key="2">
    <source>
        <dbReference type="Pfam" id="PF26111"/>
    </source>
</evidence>
<sequence length="214" mass="23602">MPPAVMRFWLGHDTRVLVGEDDEGGGGSVNVSLEFSSVMDCGSVTRSVSLDVSSFGHGLSSSAPPSIQNVGLMVDEGTWTIPGAAQTVYVWNATVVDFPDGVLVLTVDNPLLVSGAVDHLLLRKGRSGNVMVFHYNNSALTFENGEYMFTHSEDEADLFRYSMDFGLTWTNWSAWEDTTKVEMAFFLRGRMCFGTVCTFTMTGLIFLGRNYYRN</sequence>
<accession>A0A0D0CZX6</accession>
<dbReference type="InterPro" id="IPR058655">
    <property type="entry name" value="Mok11-14/Ags1-like"/>
</dbReference>
<evidence type="ECO:0000256" key="1">
    <source>
        <dbReference type="SAM" id="Phobius"/>
    </source>
</evidence>
<dbReference type="Pfam" id="PF26111">
    <property type="entry name" value="Ig_Mok13"/>
    <property type="match status" value="1"/>
</dbReference>
<dbReference type="PANTHER" id="PTHR47182:SF3">
    <property type="entry name" value="CELL WALL ALPHA-1,3-GLUCAN SYNTHASE MOK14"/>
    <property type="match status" value="1"/>
</dbReference>
<dbReference type="GO" id="GO:0070600">
    <property type="term" value="P:fungal-type cell wall (1-&gt;3)-alpha-glucan biosynthetic process"/>
    <property type="evidence" value="ECO:0007669"/>
    <property type="project" value="TreeGrafter"/>
</dbReference>
<proteinExistence type="predicted"/>
<protein>
    <submittedName>
        <fullName evidence="4">Uncharacterized protein</fullName>
    </submittedName>
</protein>
<dbReference type="GO" id="GO:0047657">
    <property type="term" value="F:alpha-1,3-glucan synthase activity"/>
    <property type="evidence" value="ECO:0007669"/>
    <property type="project" value="TreeGrafter"/>
</dbReference>
<name>A0A0D0CZX6_9AGAR</name>
<dbReference type="InterPro" id="IPR058658">
    <property type="entry name" value="Mok11-13/Ags1-like_Ig_2"/>
</dbReference>
<dbReference type="AlphaFoldDB" id="A0A0D0CZX6"/>
<dbReference type="EMBL" id="KN834768">
    <property type="protein sequence ID" value="KIK62208.1"/>
    <property type="molecule type" value="Genomic_DNA"/>
</dbReference>
<dbReference type="HOGENOM" id="CLU_1289032_0_0_1"/>
<feature type="transmembrane region" description="Helical" evidence="1">
    <location>
        <begin position="192"/>
        <end position="212"/>
    </location>
</feature>
<evidence type="ECO:0000313" key="5">
    <source>
        <dbReference type="Proteomes" id="UP000053593"/>
    </source>
</evidence>
<dbReference type="PANTHER" id="PTHR47182">
    <property type="entry name" value="CELL WALL ALPHA-1,3-GLUCAN SYNTHASE AGS1-RELATED"/>
    <property type="match status" value="1"/>
</dbReference>
<dbReference type="OrthoDB" id="512920at2759"/>
<dbReference type="GO" id="GO:0009277">
    <property type="term" value="C:fungal-type cell wall"/>
    <property type="evidence" value="ECO:0007669"/>
    <property type="project" value="TreeGrafter"/>
</dbReference>
<gene>
    <name evidence="4" type="ORF">GYMLUDRAFT_553156</name>
</gene>
<evidence type="ECO:0000313" key="4">
    <source>
        <dbReference type="EMBL" id="KIK62208.1"/>
    </source>
</evidence>